<protein>
    <submittedName>
        <fullName evidence="3">Glycosyltransferase involved in cell wall bisynthesis</fullName>
    </submittedName>
</protein>
<feature type="domain" description="Glycosyltransferase subfamily 4-like N-terminal" evidence="2">
    <location>
        <begin position="14"/>
        <end position="219"/>
    </location>
</feature>
<dbReference type="EMBL" id="FNRA01000008">
    <property type="protein sequence ID" value="SEA99234.1"/>
    <property type="molecule type" value="Genomic_DNA"/>
</dbReference>
<dbReference type="GO" id="GO:0016757">
    <property type="term" value="F:glycosyltransferase activity"/>
    <property type="evidence" value="ECO:0007669"/>
    <property type="project" value="InterPro"/>
</dbReference>
<name>A0A1H4FPM1_9SPHI</name>
<dbReference type="SUPFAM" id="SSF53756">
    <property type="entry name" value="UDP-Glycosyltransferase/glycogen phosphorylase"/>
    <property type="match status" value="1"/>
</dbReference>
<gene>
    <name evidence="3" type="ORF">SAMN05443550_10852</name>
</gene>
<dbReference type="Pfam" id="PF13439">
    <property type="entry name" value="Glyco_transf_4"/>
    <property type="match status" value="1"/>
</dbReference>
<sequence>MNILVANWTWYPSGGDWTYVDNITTLYREKGHTVIPFSMKDDRNFPSPWSRFFIENIDYKKIDKKSISAGLQVVKKSIYSTEAKQNLERLLDEIKIDLAHINVIHHYITPVILKTLKDRGIPILWTLHEYTPICPESTFISHGKICEKCFGGAFYHCATNKCKKGSLPASIVAATENYVHNFLNYYQYVDHYLCPSMFLYDKFRSFNFFPEKLVQLYHGYQYNEVEAVQMTSAEIKEERYIVFVGRLEKIKGAHTVLKALTDLPDIHLKVVGTGTQEKELQDYATTNQMTNVTFMGKQSKKQTLEIINGAEFLICPSEWYEVLGFTVVEAMALGKPVIGSDIGAIPEMVINGETGILFAPGNAPELSEKIRALFNDQEAILSMGKKAKKHIHQIINTEKHFSGLQKLIPSL</sequence>
<evidence type="ECO:0000259" key="1">
    <source>
        <dbReference type="Pfam" id="PF00534"/>
    </source>
</evidence>
<evidence type="ECO:0000313" key="4">
    <source>
        <dbReference type="Proteomes" id="UP000198850"/>
    </source>
</evidence>
<proteinExistence type="predicted"/>
<accession>A0A1H4FPM1</accession>
<dbReference type="OrthoDB" id="9787111at2"/>
<reference evidence="3 4" key="1">
    <citation type="submission" date="2016-10" db="EMBL/GenBank/DDBJ databases">
        <authorList>
            <person name="de Groot N.N."/>
        </authorList>
    </citation>
    <scope>NUCLEOTIDE SEQUENCE [LARGE SCALE GENOMIC DNA]</scope>
    <source>
        <strain evidence="3 4">DSM 19033</strain>
    </source>
</reference>
<dbReference type="Gene3D" id="3.40.50.2000">
    <property type="entry name" value="Glycogen Phosphorylase B"/>
    <property type="match status" value="2"/>
</dbReference>
<dbReference type="PANTHER" id="PTHR45947:SF13">
    <property type="entry name" value="TRANSFERASE"/>
    <property type="match status" value="1"/>
</dbReference>
<dbReference type="InterPro" id="IPR001296">
    <property type="entry name" value="Glyco_trans_1"/>
</dbReference>
<dbReference type="InterPro" id="IPR050194">
    <property type="entry name" value="Glycosyltransferase_grp1"/>
</dbReference>
<organism evidence="3 4">
    <name type="scientific">Pedobacter hartonius</name>
    <dbReference type="NCBI Taxonomy" id="425514"/>
    <lineage>
        <taxon>Bacteria</taxon>
        <taxon>Pseudomonadati</taxon>
        <taxon>Bacteroidota</taxon>
        <taxon>Sphingobacteriia</taxon>
        <taxon>Sphingobacteriales</taxon>
        <taxon>Sphingobacteriaceae</taxon>
        <taxon>Pedobacter</taxon>
    </lineage>
</organism>
<dbReference type="STRING" id="425514.SAMN05443550_10852"/>
<dbReference type="Proteomes" id="UP000198850">
    <property type="component" value="Unassembled WGS sequence"/>
</dbReference>
<evidence type="ECO:0000313" key="3">
    <source>
        <dbReference type="EMBL" id="SEA99234.1"/>
    </source>
</evidence>
<evidence type="ECO:0000259" key="2">
    <source>
        <dbReference type="Pfam" id="PF13439"/>
    </source>
</evidence>
<dbReference type="PANTHER" id="PTHR45947">
    <property type="entry name" value="SULFOQUINOVOSYL TRANSFERASE SQD2"/>
    <property type="match status" value="1"/>
</dbReference>
<keyword evidence="4" id="KW-1185">Reference proteome</keyword>
<keyword evidence="3" id="KW-0808">Transferase</keyword>
<dbReference type="CDD" id="cd03801">
    <property type="entry name" value="GT4_PimA-like"/>
    <property type="match status" value="1"/>
</dbReference>
<feature type="domain" description="Glycosyl transferase family 1" evidence="1">
    <location>
        <begin position="234"/>
        <end position="390"/>
    </location>
</feature>
<dbReference type="RefSeq" id="WP_090557841.1">
    <property type="nucleotide sequence ID" value="NZ_FNRA01000008.1"/>
</dbReference>
<dbReference type="InterPro" id="IPR028098">
    <property type="entry name" value="Glyco_trans_4-like_N"/>
</dbReference>
<dbReference type="Pfam" id="PF00534">
    <property type="entry name" value="Glycos_transf_1"/>
    <property type="match status" value="1"/>
</dbReference>
<dbReference type="AlphaFoldDB" id="A0A1H4FPM1"/>